<dbReference type="PROSITE" id="PS51257">
    <property type="entry name" value="PROKAR_LIPOPROTEIN"/>
    <property type="match status" value="1"/>
</dbReference>
<reference evidence="2" key="2">
    <citation type="submission" date="2020-09" db="EMBL/GenBank/DDBJ databases">
        <authorList>
            <person name="Sun Q."/>
            <person name="Ohkuma M."/>
        </authorList>
    </citation>
    <scope>NUCLEOTIDE SEQUENCE</scope>
    <source>
        <strain evidence="2">JCM 31311</strain>
    </source>
</reference>
<accession>A0A918F016</accession>
<evidence type="ECO:0000313" key="2">
    <source>
        <dbReference type="EMBL" id="GGQ95608.1"/>
    </source>
</evidence>
<feature type="chain" id="PRO_5037369219" description="Peptidase S9 prolyl oligopeptidase catalytic domain-containing protein" evidence="1">
    <location>
        <begin position="21"/>
        <end position="428"/>
    </location>
</feature>
<evidence type="ECO:0000313" key="3">
    <source>
        <dbReference type="Proteomes" id="UP000603865"/>
    </source>
</evidence>
<sequence>MKNRALIGLALVTVTATLSACSTATPTPPTVSQRLQTAATAKGVTDLNIVTRTDGGLNVTGKLSGNPFALRVPANWNGSSVLNAHGYVLPSQTETVPDPATDPSIGLLTTVYSQGYLAANTAYAKTGYAVKEGIAANKALRDFLEAAGSKSEYITGISMGGNIVVGLVEKYPSDFAGAMPYCGVVAGWRAEERFLLDFRVVYDYFTKGTAYALPGNGDAVTYRADYTYAAVQASVGGLFTAAAKGSTAALGIIGQVSKVTGVPADVISFITPLASSSYGLQDYLSTTGGNGYSNATKLYTGSADDVALNAGVERIAATSAGSTYLDANYTPTGKFTAKMLSFHNTSDPLVPYSFEPEFAGIVAAAGNSANLVQQTVDANPVNAANPSAGGPTHCYFTPTQVSAAWNELRGWVEQGVKPLDGANITAVK</sequence>
<dbReference type="Proteomes" id="UP000603865">
    <property type="component" value="Unassembled WGS sequence"/>
</dbReference>
<proteinExistence type="predicted"/>
<comment type="caution">
    <text evidence="2">The sequence shown here is derived from an EMBL/GenBank/DDBJ whole genome shotgun (WGS) entry which is preliminary data.</text>
</comment>
<dbReference type="EMBL" id="BMQL01000001">
    <property type="protein sequence ID" value="GGQ95608.1"/>
    <property type="molecule type" value="Genomic_DNA"/>
</dbReference>
<reference evidence="2" key="1">
    <citation type="journal article" date="2014" name="Int. J. Syst. Evol. Microbiol.">
        <title>Complete genome sequence of Corynebacterium casei LMG S-19264T (=DSM 44701T), isolated from a smear-ripened cheese.</title>
        <authorList>
            <consortium name="US DOE Joint Genome Institute (JGI-PGF)"/>
            <person name="Walter F."/>
            <person name="Albersmeier A."/>
            <person name="Kalinowski J."/>
            <person name="Ruckert C."/>
        </authorList>
    </citation>
    <scope>NUCLEOTIDE SEQUENCE</scope>
    <source>
        <strain evidence="2">JCM 31311</strain>
    </source>
</reference>
<name>A0A918F016_9DEIO</name>
<protein>
    <recommendedName>
        <fullName evidence="4">Peptidase S9 prolyl oligopeptidase catalytic domain-containing protein</fullName>
    </recommendedName>
</protein>
<evidence type="ECO:0000256" key="1">
    <source>
        <dbReference type="SAM" id="SignalP"/>
    </source>
</evidence>
<feature type="signal peptide" evidence="1">
    <location>
        <begin position="1"/>
        <end position="20"/>
    </location>
</feature>
<dbReference type="Gene3D" id="3.40.50.1820">
    <property type="entry name" value="alpha/beta hydrolase"/>
    <property type="match status" value="1"/>
</dbReference>
<organism evidence="2 3">
    <name type="scientific">Deinococcus ruber</name>
    <dbReference type="NCBI Taxonomy" id="1848197"/>
    <lineage>
        <taxon>Bacteria</taxon>
        <taxon>Thermotogati</taxon>
        <taxon>Deinococcota</taxon>
        <taxon>Deinococci</taxon>
        <taxon>Deinococcales</taxon>
        <taxon>Deinococcaceae</taxon>
        <taxon>Deinococcus</taxon>
    </lineage>
</organism>
<evidence type="ECO:0008006" key="4">
    <source>
        <dbReference type="Google" id="ProtNLM"/>
    </source>
</evidence>
<dbReference type="AlphaFoldDB" id="A0A918F016"/>
<dbReference type="RefSeq" id="WP_189087897.1">
    <property type="nucleotide sequence ID" value="NZ_BMQL01000001.1"/>
</dbReference>
<dbReference type="InterPro" id="IPR029058">
    <property type="entry name" value="AB_hydrolase_fold"/>
</dbReference>
<gene>
    <name evidence="2" type="ORF">GCM10008957_05160</name>
</gene>
<keyword evidence="3" id="KW-1185">Reference proteome</keyword>
<dbReference type="SUPFAM" id="SSF53474">
    <property type="entry name" value="alpha/beta-Hydrolases"/>
    <property type="match status" value="2"/>
</dbReference>
<keyword evidence="1" id="KW-0732">Signal</keyword>